<feature type="region of interest" description="Disordered" evidence="1">
    <location>
        <begin position="1"/>
        <end position="61"/>
    </location>
</feature>
<feature type="region of interest" description="Disordered" evidence="1">
    <location>
        <begin position="382"/>
        <end position="477"/>
    </location>
</feature>
<comment type="caution">
    <text evidence="2">The sequence shown here is derived from an EMBL/GenBank/DDBJ whole genome shotgun (WGS) entry which is preliminary data.</text>
</comment>
<dbReference type="Proteomes" id="UP000735302">
    <property type="component" value="Unassembled WGS sequence"/>
</dbReference>
<feature type="compositionally biased region" description="Low complexity" evidence="1">
    <location>
        <begin position="3175"/>
        <end position="3189"/>
    </location>
</feature>
<dbReference type="EMBL" id="BLXT01001278">
    <property type="protein sequence ID" value="GFN84189.1"/>
    <property type="molecule type" value="Genomic_DNA"/>
</dbReference>
<feature type="region of interest" description="Disordered" evidence="1">
    <location>
        <begin position="1665"/>
        <end position="1688"/>
    </location>
</feature>
<feature type="region of interest" description="Disordered" evidence="1">
    <location>
        <begin position="2036"/>
        <end position="2055"/>
    </location>
</feature>
<feature type="region of interest" description="Disordered" evidence="1">
    <location>
        <begin position="2361"/>
        <end position="2380"/>
    </location>
</feature>
<feature type="region of interest" description="Disordered" evidence="1">
    <location>
        <begin position="495"/>
        <end position="541"/>
    </location>
</feature>
<protein>
    <submittedName>
        <fullName evidence="2">Uncharacterized protein</fullName>
    </submittedName>
</protein>
<feature type="compositionally biased region" description="Polar residues" evidence="1">
    <location>
        <begin position="2112"/>
        <end position="2128"/>
    </location>
</feature>
<feature type="compositionally biased region" description="Polar residues" evidence="1">
    <location>
        <begin position="41"/>
        <end position="61"/>
    </location>
</feature>
<evidence type="ECO:0000256" key="1">
    <source>
        <dbReference type="SAM" id="MobiDB-lite"/>
    </source>
</evidence>
<organism evidence="2 3">
    <name type="scientific">Plakobranchus ocellatus</name>
    <dbReference type="NCBI Taxonomy" id="259542"/>
    <lineage>
        <taxon>Eukaryota</taxon>
        <taxon>Metazoa</taxon>
        <taxon>Spiralia</taxon>
        <taxon>Lophotrochozoa</taxon>
        <taxon>Mollusca</taxon>
        <taxon>Gastropoda</taxon>
        <taxon>Heterobranchia</taxon>
        <taxon>Euthyneura</taxon>
        <taxon>Panpulmonata</taxon>
        <taxon>Sacoglossa</taxon>
        <taxon>Placobranchoidea</taxon>
        <taxon>Plakobranchidae</taxon>
        <taxon>Plakobranchus</taxon>
    </lineage>
</organism>
<sequence>METGNSPNDLRGRENDSCASESGSNVSSTKDVLPYGLEVENASTPAPNTQSEEESSSVPNNLRSIRKAKSARHKSAALPRRKTNASIGKNLLQTIGETTRHAASGPDTPRFTVTQAVTEASDPNLIGEATRHAANDPSTQAVTEASDPNLIGEATRHAANGPGTQAITAASDPNLNINLHSSVQQYQPAQYINPVWNQGPQVFRHSLVLPALTSTYSCPYRQSDQGLFSLTYHFEQQFTATLNHSVLENQSVVPQEKASTPLDTHSQRLHEQMPLNAFQSEPEQYSVPFLQPVPMTESCASYQRQLSLFNQSPLSHQNNIEHYNPDLPVYIYQVSTYEHLSLCPNFVRTMSQNSWHLHPCQDGFAVQNVPLAFPIMYIPPDNLQDPEISQSELPQNSQQSQVSIPDNFAQGQDQPSLDNSGDKGDKFTNQGRDTDERMQDHGGMAQNDPSTQQNELSDNSQKEGPQIYVPNFKKDEDSRNTSLSFFAEEIFEKDEKQACQSDNQMESGAAPTHTTFADEGHLPSSVEDERKVDQSAQTEQTSEALLKEFSKLEQQSEATEYVPSSANSQNVAPSNCSHIVLPPCLKKKTFNFKGGNKSSKEKFCYSILQHMEALERYENWHDYEKAKRTIKGDIASVPTFPHKPYVFLHLEPGQSIQLSLSESSARSYENLFLPLCPGMHELVESSYTSRPSRFQRPFAFEDRENEARLILSIPDTDLNEVIFTRPIAVVPNSAEHDRNCGRGIQKHGSQLWLPQAESTCLDPVSSDDEDDAAAEDFDKETAMDVIVTRLLHDSQSGFADLEGEQAALTMCHSGRHFGLYYYAHMDVGAKEVERRQPLSRKRELQLKKNQKSAAKKVARYIPFININANRINSSKVFNSIFDSRKHQVNTRGQRKALSNHMKRVSHRFLVYEGWLRQQCLRHRSDSGEEAATTKKEMEKETEDKHSGWEVITREPESFEEGTGLECDQANTYAQITNYSIVDEEEKKGSPGAYVVVTGKHIGQAFFPGVLKFETGESSDSEYETGLCPELTLPLDLAISKEKNRETEDIDNNSRSFDAAKTKSVDNESDMIKRATNDDSDYKTKHVSSSTCVSKNCDDAESNMLLKVPKPCRPTNENETKQIDCLDANEDESTLNGSYTKDGKRIQQNLNIDKSKSNELEENDSVRKSCGKKPSHETTPSPNNKRSEEVFESKQKILSSPEESFPLFDEHNKNLFCAADMNSDQELLLKEKHHPDNEENEIVQLPGEDADIDKKYFVEAESDNCLNNENTDKTQKEMYVRNLSINDEVIEGENESDRPRHNKQIYIKDKTSAKSSIDESNTLKIQEEVRVNKTLNQQKHPVVKKKKAKKKMMRKKTAQMKNSQNGYETALQDDALETVEFQNSEEETEVGQSKQNHESVEALPTNIGTENYQGNDNKINDMAALHPTPSLASTVDEVQLQKRIPVENEGGHSIYSNHHGALLPKNLAAENLRAKFHKSDAKKTKIDQSKHGHQNGAAFPRNKATEKHSNFDSDEQDEAASKMSKLIMTSALAVDEAESRQSLGRESEVHKVKQSEQIEAVLPSNSAAGKDSNSDNTTQVVAVSEVNQFGVTSPASQIQRIASQKSLGEETDVSQRKRNISEAAILSSERYSGPNTSVEAALGISTPLPSQDINVATNNLQVIKNTNSTGDDGKSPALTEKSGAGPILQGKPLLYINQPQGSESETTRPEENFGEAAVRQNTHADGKNENHLRESKATEQKMVNVSTNNILKENTSLLQNFSARNFPKDNSLVRDEINNLAKMIFDQTDDISNNSLSSPIAGLSDIGKDSVVQSSKTIESQTDHLSELEMRLPRSSGELKAKNLKDVKIKTESKAIENDSQENNGYNTQRKNLYRANSEPSIPRTYSSSPFKENITEGHVYKERANLCQETRNVGKGQVINQKLPNAQKSANRYEKEQELPNIRFEKVEPRFEQSNTKMESDGQKIAASYGARLKQRHQKDGHVQFSTVSNTEETNTVKDDLTMPELAHTTESQVRNNHEILMAKRKRKVLVEGRTNYPGHKEHTSTKSQLNDESIGHHTMLPEIHDRDLESERSRRKNKISGSEIFNIANMNTSSSPKDEGIGVTPQGLDMSDNTNDRSAVSLDSGSSMKEEQSAVDQLSYLSAMNHKTEKLNLDYTISLRLTNAAKLFLKMPLRQEIEARSLHRQLSTHSVSHLAAAGIPEDGEYGMHKTIFKFPITVENVIKFVALAVSEWAQQVILIRRGAENNFEQSERDKKVGVTPNKNVKIPWFQNRREVTAQFQERMKSDLNINAKEFQPKLILPSSAANVGSNWSGAQKNMKISQLNNMKKAFKDVNSERDRMTSGDVLEGRNTAAQNIAERHMENQSSTDPSLQEQKSPQSIEKPIDEATFSILCNNFSSMAVGNGLSHKIGKHVVFTVLNLPNRMAPLQANTNESGEVTSEKNDISDNHFRQASYKFKPTCFPNTMKKLCEIAILKTQILDDVTSGSSVAVKGQEIQPEFTFIKGQHRLEDIENSLLENFAAEKQDMKARDFSHDIIVPNCPTQNLAASYLPHDTESQMTTGETLDEIKDDLSTTTNQNMNRRTEPYDPSFPRYPMHSHDADNSMVFHQLSETALTSFHQLGLDVWSQNQGQDYHTLQTREELRLSSNSASVFQPPSEKQSGIGLIPRLEENIQNVLPQDIFPDFSNQSLLPSQSIYESEQWLSLVQHIWSSSNYITEQPDFIHSQSYSRRQGSRLLMYQRNRYQRDSEQTKQHVQQERNMVGENYRQERDVQYPQISNKFVSNMHETQQLHSHQLQRNPGVNVWQQNEQGQPLAQHIWSSSNYITEQPDSIHSQSHSRRQGSQVPMDQTNRYQRDSEQTKQYMQQERNMVGENYRQERGAQYPQISNKFVSNMHETQQLHSHQLQRNPGVNVWQQNEQGQPLAEHIWSSSNYITEQPDFIHSQSHSRRQGSQLPMDQTNRYQRDSEQTKQYMQQKGNAGLMAKQREGVTDMTQGIDGYLTHLSGVRQQSNTALHHFTQTHQYSLKEINPNSTQHEESHSSLQQYQPRANVVKTRYQANAEHFLNRSSQLNVFNHQNQDRMEPLQLTPLSRTSNNTQYNFSGNRNPIISNQSLMHSGQPMEQRSTHAMSHLTPFNTSGVQEKSAATKGAHQILDRTEQLQPISLARTSNNTQYYSASSTQSMISNQSSTHSGQPSEESLTLAMPHSTPYNASGVQEMSFAAQGARPRTPRNQMNQHRPAPHGHQRGAQERAISSNIDSYLQEERNSEGEIPGQQNQTRDHQSWQNRSGYVQNSQITSPRRQRQFYRRQNEASLPSFRGNHTMNRINQPQREPHKSERKQKSRKP</sequence>
<feature type="region of interest" description="Disordered" evidence="1">
    <location>
        <begin position="2941"/>
        <end position="2974"/>
    </location>
</feature>
<feature type="compositionally biased region" description="Polar residues" evidence="1">
    <location>
        <begin position="447"/>
        <end position="463"/>
    </location>
</feature>
<feature type="region of interest" description="Disordered" evidence="1">
    <location>
        <begin position="1043"/>
        <end position="1084"/>
    </location>
</feature>
<feature type="compositionally biased region" description="Basic and acidic residues" evidence="1">
    <location>
        <begin position="420"/>
        <end position="440"/>
    </location>
</feature>
<feature type="compositionally biased region" description="Basic and acidic residues" evidence="1">
    <location>
        <begin position="1057"/>
        <end position="1083"/>
    </location>
</feature>
<feature type="region of interest" description="Disordered" evidence="1">
    <location>
        <begin position="2827"/>
        <end position="2861"/>
    </location>
</feature>
<feature type="compositionally biased region" description="Basic and acidic residues" evidence="1">
    <location>
        <begin position="1536"/>
        <end position="1555"/>
    </location>
</feature>
<feature type="compositionally biased region" description="Basic and acidic residues" evidence="1">
    <location>
        <begin position="516"/>
        <end position="533"/>
    </location>
</feature>
<feature type="compositionally biased region" description="Polar residues" evidence="1">
    <location>
        <begin position="387"/>
        <end position="419"/>
    </location>
</feature>
<feature type="region of interest" description="Disordered" evidence="1">
    <location>
        <begin position="1536"/>
        <end position="1575"/>
    </location>
</feature>
<feature type="compositionally biased region" description="Polar residues" evidence="1">
    <location>
        <begin position="3272"/>
        <end position="3298"/>
    </location>
</feature>
<accession>A0AAV3YP01</accession>
<evidence type="ECO:0000313" key="2">
    <source>
        <dbReference type="EMBL" id="GFN84189.1"/>
    </source>
</evidence>
<evidence type="ECO:0000313" key="3">
    <source>
        <dbReference type="Proteomes" id="UP000735302"/>
    </source>
</evidence>
<feature type="region of interest" description="Disordered" evidence="1">
    <location>
        <begin position="923"/>
        <end position="947"/>
    </location>
</feature>
<feature type="compositionally biased region" description="Polar residues" evidence="1">
    <location>
        <begin position="17"/>
        <end position="30"/>
    </location>
</feature>
<gene>
    <name evidence="2" type="ORF">PoB_001069500</name>
</gene>
<feature type="compositionally biased region" description="Basic and acidic residues" evidence="1">
    <location>
        <begin position="1152"/>
        <end position="1166"/>
    </location>
</feature>
<proteinExistence type="predicted"/>
<feature type="region of interest" description="Disordered" evidence="1">
    <location>
        <begin position="3175"/>
        <end position="3344"/>
    </location>
</feature>
<feature type="region of interest" description="Disordered" evidence="1">
    <location>
        <begin position="1338"/>
        <end position="1364"/>
    </location>
</feature>
<feature type="region of interest" description="Disordered" evidence="1">
    <location>
        <begin position="2090"/>
        <end position="2129"/>
    </location>
</feature>
<feature type="region of interest" description="Disordered" evidence="1">
    <location>
        <begin position="1152"/>
        <end position="1197"/>
    </location>
</feature>
<feature type="compositionally biased region" description="Basic residues" evidence="1">
    <location>
        <begin position="1340"/>
        <end position="1357"/>
    </location>
</feature>
<feature type="compositionally biased region" description="Basic residues" evidence="1">
    <location>
        <begin position="3335"/>
        <end position="3344"/>
    </location>
</feature>
<reference evidence="2 3" key="1">
    <citation type="journal article" date="2021" name="Elife">
        <title>Chloroplast acquisition without the gene transfer in kleptoplastic sea slugs, Plakobranchus ocellatus.</title>
        <authorList>
            <person name="Maeda T."/>
            <person name="Takahashi S."/>
            <person name="Yoshida T."/>
            <person name="Shimamura S."/>
            <person name="Takaki Y."/>
            <person name="Nagai Y."/>
            <person name="Toyoda A."/>
            <person name="Suzuki Y."/>
            <person name="Arimoto A."/>
            <person name="Ishii H."/>
            <person name="Satoh N."/>
            <person name="Nishiyama T."/>
            <person name="Hasebe M."/>
            <person name="Maruyama T."/>
            <person name="Minagawa J."/>
            <person name="Obokata J."/>
            <person name="Shigenobu S."/>
        </authorList>
    </citation>
    <scope>NUCLEOTIDE SEQUENCE [LARGE SCALE GENOMIC DNA]</scope>
</reference>
<name>A0AAV3YP01_9GAST</name>
<feature type="compositionally biased region" description="Basic and acidic residues" evidence="1">
    <location>
        <begin position="1476"/>
        <end position="1489"/>
    </location>
</feature>
<keyword evidence="3" id="KW-1185">Reference proteome</keyword>
<feature type="compositionally biased region" description="Polar residues" evidence="1">
    <location>
        <begin position="2364"/>
        <end position="2380"/>
    </location>
</feature>
<feature type="region of interest" description="Disordered" evidence="1">
    <location>
        <begin position="1475"/>
        <end position="1520"/>
    </location>
</feature>
<feature type="compositionally biased region" description="Polar residues" evidence="1">
    <location>
        <begin position="3318"/>
        <end position="3329"/>
    </location>
</feature>
<feature type="compositionally biased region" description="Basic and acidic residues" evidence="1">
    <location>
        <begin position="1184"/>
        <end position="1194"/>
    </location>
</feature>